<sequence>MAAIAASLAAILILGLGISVPFGVAGGLAGLGVVALVVRILTGSQKNAPLRLFDVEERVSTLSARLHMIDQRFARLEQILPEALKRNNQGLEREVSDLGNLVRALAEQVELHEQLWADATTHAAAPPPALAREPMRHEPVPRVEIHAPVISTPAPAPQASVARAPLPEFRPVNQDVGRKVRKAIEGEGIELHLSPIAMLPQRRVIHYDTLPYLRDADGTLIGPADFVPDTRATGLLPMLDTFVLDRSLRVARRLKARERELTLFVNLAAETFRGDVFATEIARRLDANADLSSHLMLGFSQEALHSFGGVEAEMLATLSEKGFRFVLTGVTNLSLDAKALNEFGIRVVRIAADLLIDEDAAAESSIHPADLPNVCRRNNILVIADNVDTEQKVADLLDIDVRAAQGTVFGTPRPVRPEVFADGEALASARTPAFTTPAARPGVQPHQPFRSIVRRV</sequence>
<gene>
    <name evidence="2" type="ORF">ACFPFW_01205</name>
</gene>
<protein>
    <submittedName>
        <fullName evidence="2">EAL domain-containing protein</fullName>
    </submittedName>
</protein>
<dbReference type="Pfam" id="PF00563">
    <property type="entry name" value="EAL"/>
    <property type="match status" value="1"/>
</dbReference>
<dbReference type="InterPro" id="IPR050706">
    <property type="entry name" value="Cyclic-di-GMP_PDE-like"/>
</dbReference>
<dbReference type="EMBL" id="JBHSJF010000001">
    <property type="protein sequence ID" value="MFC5066629.1"/>
    <property type="molecule type" value="Genomic_DNA"/>
</dbReference>
<dbReference type="PROSITE" id="PS50883">
    <property type="entry name" value="EAL"/>
    <property type="match status" value="1"/>
</dbReference>
<dbReference type="Proteomes" id="UP001595796">
    <property type="component" value="Unassembled WGS sequence"/>
</dbReference>
<dbReference type="InterPro" id="IPR035919">
    <property type="entry name" value="EAL_sf"/>
</dbReference>
<dbReference type="PANTHER" id="PTHR33121:SF79">
    <property type="entry name" value="CYCLIC DI-GMP PHOSPHODIESTERASE PDED-RELATED"/>
    <property type="match status" value="1"/>
</dbReference>
<dbReference type="SUPFAM" id="SSF141868">
    <property type="entry name" value="EAL domain-like"/>
    <property type="match status" value="1"/>
</dbReference>
<dbReference type="Gene3D" id="3.20.20.450">
    <property type="entry name" value="EAL domain"/>
    <property type="match status" value="1"/>
</dbReference>
<dbReference type="CDD" id="cd01948">
    <property type="entry name" value="EAL"/>
    <property type="match status" value="1"/>
</dbReference>
<proteinExistence type="predicted"/>
<dbReference type="InterPro" id="IPR001633">
    <property type="entry name" value="EAL_dom"/>
</dbReference>
<comment type="caution">
    <text evidence="2">The sequence shown here is derived from an EMBL/GenBank/DDBJ whole genome shotgun (WGS) entry which is preliminary data.</text>
</comment>
<evidence type="ECO:0000313" key="3">
    <source>
        <dbReference type="Proteomes" id="UP001595796"/>
    </source>
</evidence>
<keyword evidence="3" id="KW-1185">Reference proteome</keyword>
<evidence type="ECO:0000259" key="1">
    <source>
        <dbReference type="PROSITE" id="PS50883"/>
    </source>
</evidence>
<dbReference type="RefSeq" id="WP_162799568.1">
    <property type="nucleotide sequence ID" value="NZ_JBHSJF010000001.1"/>
</dbReference>
<dbReference type="SMART" id="SM00052">
    <property type="entry name" value="EAL"/>
    <property type="match status" value="1"/>
</dbReference>
<organism evidence="2 3">
    <name type="scientific">Flaviflagellibacter deserti</name>
    <dbReference type="NCBI Taxonomy" id="2267266"/>
    <lineage>
        <taxon>Bacteria</taxon>
        <taxon>Pseudomonadati</taxon>
        <taxon>Pseudomonadota</taxon>
        <taxon>Alphaproteobacteria</taxon>
        <taxon>Hyphomicrobiales</taxon>
        <taxon>Flaviflagellibacter</taxon>
    </lineage>
</organism>
<dbReference type="PANTHER" id="PTHR33121">
    <property type="entry name" value="CYCLIC DI-GMP PHOSPHODIESTERASE PDEF"/>
    <property type="match status" value="1"/>
</dbReference>
<feature type="domain" description="EAL" evidence="1">
    <location>
        <begin position="173"/>
        <end position="426"/>
    </location>
</feature>
<evidence type="ECO:0000313" key="2">
    <source>
        <dbReference type="EMBL" id="MFC5066629.1"/>
    </source>
</evidence>
<name>A0ABV9YZ99_9HYPH</name>
<accession>A0ABV9YZ99</accession>
<reference evidence="3" key="1">
    <citation type="journal article" date="2019" name="Int. J. Syst. Evol. Microbiol.">
        <title>The Global Catalogue of Microorganisms (GCM) 10K type strain sequencing project: providing services to taxonomists for standard genome sequencing and annotation.</title>
        <authorList>
            <consortium name="The Broad Institute Genomics Platform"/>
            <consortium name="The Broad Institute Genome Sequencing Center for Infectious Disease"/>
            <person name="Wu L."/>
            <person name="Ma J."/>
        </authorList>
    </citation>
    <scope>NUCLEOTIDE SEQUENCE [LARGE SCALE GENOMIC DNA]</scope>
    <source>
        <strain evidence="3">CGMCC 1.16444</strain>
    </source>
</reference>